<evidence type="ECO:0000313" key="2">
    <source>
        <dbReference type="Proteomes" id="UP000284333"/>
    </source>
</evidence>
<dbReference type="Pfam" id="PF12079">
    <property type="entry name" value="DUF3558"/>
    <property type="match status" value="1"/>
</dbReference>
<evidence type="ECO:0000313" key="1">
    <source>
        <dbReference type="EMBL" id="RVW01505.1"/>
    </source>
</evidence>
<protein>
    <submittedName>
        <fullName evidence="1">DUF3558 domain-containing protein</fullName>
    </submittedName>
</protein>
<dbReference type="OrthoDB" id="4624021at2"/>
<dbReference type="EMBL" id="RKLN01000005">
    <property type="protein sequence ID" value="RVW01505.1"/>
    <property type="molecule type" value="Genomic_DNA"/>
</dbReference>
<reference evidence="1 2" key="1">
    <citation type="submission" date="2018-11" db="EMBL/GenBank/DDBJ databases">
        <title>Rhodococcus spongicola sp. nov. and Rhodococcus xishaensis sp. nov. from marine sponges.</title>
        <authorList>
            <person name="Li L."/>
            <person name="Lin H.W."/>
        </authorList>
    </citation>
    <scope>NUCLEOTIDE SEQUENCE [LARGE SCALE GENOMIC DNA]</scope>
    <source>
        <strain evidence="1 2">LHW50502</strain>
    </source>
</reference>
<dbReference type="Proteomes" id="UP000284333">
    <property type="component" value="Unassembled WGS sequence"/>
</dbReference>
<accession>A0A3S3ZIH0</accession>
<proteinExistence type="predicted"/>
<organism evidence="1 2">
    <name type="scientific">Rhodococcus spongiicola</name>
    <dbReference type="NCBI Taxonomy" id="2487352"/>
    <lineage>
        <taxon>Bacteria</taxon>
        <taxon>Bacillati</taxon>
        <taxon>Actinomycetota</taxon>
        <taxon>Actinomycetes</taxon>
        <taxon>Mycobacteriales</taxon>
        <taxon>Nocardiaceae</taxon>
        <taxon>Rhodococcus</taxon>
    </lineage>
</organism>
<sequence length="176" mass="19141">MSRRQVGVPVCPGGPFGARGMRCDRHSRRDRNVQEREADTRDFFGEYGLVTDDEVAGAFAIRGFATVVRNLVGCQWQMSAQDGQGAPHVSFSWYRGSPIGRERADSELIGRPANDIEVGGHPGFVASGSGRPCELGVQFDDDFVHWSTWYAGEVPTADPCAAARQLAELTVSRAVP</sequence>
<keyword evidence="2" id="KW-1185">Reference proteome</keyword>
<dbReference type="InterPro" id="IPR024520">
    <property type="entry name" value="DUF3558"/>
</dbReference>
<comment type="caution">
    <text evidence="1">The sequence shown here is derived from an EMBL/GenBank/DDBJ whole genome shotgun (WGS) entry which is preliminary data.</text>
</comment>
<gene>
    <name evidence="1" type="ORF">EF834_13785</name>
</gene>
<name>A0A3S3ZIH0_9NOCA</name>
<dbReference type="AlphaFoldDB" id="A0A3S3ZIH0"/>